<keyword evidence="10" id="KW-1185">Reference proteome</keyword>
<evidence type="ECO:0000256" key="1">
    <source>
        <dbReference type="ARBA" id="ARBA00006926"/>
    </source>
</evidence>
<dbReference type="RefSeq" id="XP_026497805.2">
    <property type="nucleotide sequence ID" value="XM_026642020.2"/>
</dbReference>
<dbReference type="GO" id="GO:0004601">
    <property type="term" value="F:peroxidase activity"/>
    <property type="evidence" value="ECO:0007669"/>
    <property type="project" value="UniProtKB-KW"/>
</dbReference>
<dbReference type="InterPro" id="IPR029058">
    <property type="entry name" value="AB_hydrolase_fold"/>
</dbReference>
<feature type="domain" description="Thioredoxin" evidence="9">
    <location>
        <begin position="498"/>
        <end position="659"/>
    </location>
</feature>
<comment type="similarity">
    <text evidence="1 7">Belongs to the glutathione peroxidase family.</text>
</comment>
<evidence type="ECO:0000259" key="9">
    <source>
        <dbReference type="PROSITE" id="PS51352"/>
    </source>
</evidence>
<evidence type="ECO:0000256" key="2">
    <source>
        <dbReference type="ARBA" id="ARBA00010088"/>
    </source>
</evidence>
<dbReference type="InterPro" id="IPR000889">
    <property type="entry name" value="Glutathione_peroxidase"/>
</dbReference>
<dbReference type="Pfam" id="PF00255">
    <property type="entry name" value="GSHPx"/>
    <property type="match status" value="1"/>
</dbReference>
<evidence type="ECO:0000313" key="10">
    <source>
        <dbReference type="Proteomes" id="UP001652626"/>
    </source>
</evidence>
<sequence>MSNKQSKKNENKKKYQQNNKNKTKTSLFSFRKIVFISAILTGLASYYVYQAITTPPDLPKLDLNEYWGPYPMKLNPDLSIRPYQIEFSDVMINDLKERLLHRRPFPPPLENTGFTYGFNSHFMTRVLDYWQNKYNFKEREDFFNKYDHYMTNVQGLDIHYMHVKPNVAGDIKVVPLLLLHGWPGSIREFYEIIPKLITPRVGHDFVFEIIAPSLPGYGFSQAPARPGLGPAEMAVVISNLMKRIGHEKYYIQGGDAGHLLGSIISTVFPDRVLGFHTNMPMLWFHPLAHFYTLLGNFWPKLIVEPELESRMYPWSEHVARLIEESGYLHLQATKPDTIGIALTESPAGLAAYILDKFCTMTNPSNKDSQDGNLLPKYSLTHLLDNIMVYWSTNSMTTAVRLYAETFNKRALSMRLDEIPTVVPTWGIKFKYELAYQPDSILKLKFKNYLHSTMVEDGGHFATFENPDIMATDIFDAVKTFREFHNVVGNPQDIDKSKLEKPETIYDFTVKDIYGRDVKLDKYKGFVLLIVNVASQCGLTDTNYNQLNELYEKYAKSRDFRILAFPCNQFGTQEPGSAKDILKFIQERGVKFDVFEKIEVNGENSHPLWTFLKRTQSGTFGDFIKWNFSKFIVDKNGIPVERFGPNVNPLDLEPYLAKYW</sequence>
<dbReference type="PROSITE" id="PS00460">
    <property type="entry name" value="GLUTATHIONE_PEROXID_1"/>
    <property type="match status" value="1"/>
</dbReference>
<dbReference type="InterPro" id="IPR029760">
    <property type="entry name" value="GPX_CS"/>
</dbReference>
<dbReference type="Proteomes" id="UP001652626">
    <property type="component" value="Chromosome 23"/>
</dbReference>
<evidence type="ECO:0000256" key="5">
    <source>
        <dbReference type="ARBA" id="ARBA00022801"/>
    </source>
</evidence>
<reference evidence="11" key="1">
    <citation type="submission" date="2025-08" db="UniProtKB">
        <authorList>
            <consortium name="RefSeq"/>
        </authorList>
    </citation>
    <scope>IDENTIFICATION</scope>
    <source>
        <tissue evidence="11">Whole body</tissue>
    </source>
</reference>
<protein>
    <recommendedName>
        <fullName evidence="7">Glutathione peroxidase</fullName>
    </recommendedName>
</protein>
<dbReference type="AlphaFoldDB" id="A0A8B8IL24"/>
<dbReference type="GO" id="GO:0097176">
    <property type="term" value="P:epoxide metabolic process"/>
    <property type="evidence" value="ECO:0007669"/>
    <property type="project" value="TreeGrafter"/>
</dbReference>
<dbReference type="PROSITE" id="PS51352">
    <property type="entry name" value="THIOREDOXIN_2"/>
    <property type="match status" value="1"/>
</dbReference>
<name>A0A8B8IL24_VANTA</name>
<dbReference type="Gene3D" id="3.40.50.1820">
    <property type="entry name" value="alpha/beta hydrolase"/>
    <property type="match status" value="1"/>
</dbReference>
<dbReference type="Gene3D" id="3.40.30.10">
    <property type="entry name" value="Glutaredoxin"/>
    <property type="match status" value="1"/>
</dbReference>
<dbReference type="InterPro" id="IPR036249">
    <property type="entry name" value="Thioredoxin-like_sf"/>
</dbReference>
<dbReference type="InterPro" id="IPR013766">
    <property type="entry name" value="Thioredoxin_domain"/>
</dbReference>
<evidence type="ECO:0000256" key="3">
    <source>
        <dbReference type="ARBA" id="ARBA00022559"/>
    </source>
</evidence>
<dbReference type="PROSITE" id="PS51355">
    <property type="entry name" value="GLUTATHIONE_PEROXID_3"/>
    <property type="match status" value="1"/>
</dbReference>
<evidence type="ECO:0000256" key="8">
    <source>
        <dbReference type="SAM" id="MobiDB-lite"/>
    </source>
</evidence>
<dbReference type="InterPro" id="IPR010497">
    <property type="entry name" value="Epoxide_hydro_N"/>
</dbReference>
<dbReference type="SUPFAM" id="SSF53474">
    <property type="entry name" value="alpha/beta-Hydrolases"/>
    <property type="match status" value="1"/>
</dbReference>
<evidence type="ECO:0000256" key="4">
    <source>
        <dbReference type="ARBA" id="ARBA00022797"/>
    </source>
</evidence>
<feature type="region of interest" description="Disordered" evidence="8">
    <location>
        <begin position="1"/>
        <end position="20"/>
    </location>
</feature>
<dbReference type="PANTHER" id="PTHR21661:SF35">
    <property type="entry name" value="EPOXIDE HYDROLASE"/>
    <property type="match status" value="1"/>
</dbReference>
<dbReference type="GeneID" id="113401938"/>
<dbReference type="CDD" id="cd00340">
    <property type="entry name" value="GSH_Peroxidase"/>
    <property type="match status" value="1"/>
</dbReference>
<dbReference type="OrthoDB" id="7130006at2759"/>
<dbReference type="OMA" id="WPPRAGW"/>
<dbReference type="PANTHER" id="PTHR21661">
    <property type="entry name" value="EPOXIDE HYDROLASE 1-RELATED"/>
    <property type="match status" value="1"/>
</dbReference>
<proteinExistence type="inferred from homology"/>
<keyword evidence="3 7" id="KW-0575">Peroxidase</keyword>
<keyword evidence="6 7" id="KW-0560">Oxidoreductase</keyword>
<evidence type="ECO:0000256" key="7">
    <source>
        <dbReference type="RuleBase" id="RU000499"/>
    </source>
</evidence>
<dbReference type="PRINTS" id="PR01011">
    <property type="entry name" value="GLUTPROXDASE"/>
</dbReference>
<gene>
    <name evidence="11" type="primary">LOC113401938</name>
</gene>
<dbReference type="SUPFAM" id="SSF52833">
    <property type="entry name" value="Thioredoxin-like"/>
    <property type="match status" value="1"/>
</dbReference>
<keyword evidence="5" id="KW-0378">Hydrolase</keyword>
<dbReference type="GO" id="GO:0004301">
    <property type="term" value="F:epoxide hydrolase activity"/>
    <property type="evidence" value="ECO:0007669"/>
    <property type="project" value="TreeGrafter"/>
</dbReference>
<keyword evidence="4" id="KW-0058">Aromatic hydrocarbons catabolism</keyword>
<dbReference type="Pfam" id="PF06441">
    <property type="entry name" value="EHN"/>
    <property type="match status" value="1"/>
</dbReference>
<accession>A0A8B8IL24</accession>
<evidence type="ECO:0000256" key="6">
    <source>
        <dbReference type="ARBA" id="ARBA00023002"/>
    </source>
</evidence>
<dbReference type="PROSITE" id="PS00763">
    <property type="entry name" value="GLUTATHIONE_PEROXID_2"/>
    <property type="match status" value="1"/>
</dbReference>
<organism evidence="10 11">
    <name type="scientific">Vanessa tameamea</name>
    <name type="common">Kamehameha butterfly</name>
    <dbReference type="NCBI Taxonomy" id="334116"/>
    <lineage>
        <taxon>Eukaryota</taxon>
        <taxon>Metazoa</taxon>
        <taxon>Ecdysozoa</taxon>
        <taxon>Arthropoda</taxon>
        <taxon>Hexapoda</taxon>
        <taxon>Insecta</taxon>
        <taxon>Pterygota</taxon>
        <taxon>Neoptera</taxon>
        <taxon>Endopterygota</taxon>
        <taxon>Lepidoptera</taxon>
        <taxon>Glossata</taxon>
        <taxon>Ditrysia</taxon>
        <taxon>Papilionoidea</taxon>
        <taxon>Nymphalidae</taxon>
        <taxon>Nymphalinae</taxon>
        <taxon>Vanessa</taxon>
    </lineage>
</organism>
<comment type="similarity">
    <text evidence="2">Belongs to the peptidase S33 family.</text>
</comment>
<evidence type="ECO:0000313" key="11">
    <source>
        <dbReference type="RefSeq" id="XP_026497805.2"/>
    </source>
</evidence>
<dbReference type="GO" id="GO:0006979">
    <property type="term" value="P:response to oxidative stress"/>
    <property type="evidence" value="ECO:0007669"/>
    <property type="project" value="InterPro"/>
</dbReference>
<dbReference type="InterPro" id="IPR029759">
    <property type="entry name" value="GPX_AS"/>
</dbReference>